<name>A0A380ZZR2_9FLAO</name>
<protein>
    <submittedName>
        <fullName evidence="1">Uncharacterized protein</fullName>
    </submittedName>
</protein>
<evidence type="ECO:0000313" key="1">
    <source>
        <dbReference type="EMBL" id="SUV53050.1"/>
    </source>
</evidence>
<reference evidence="1 2" key="1">
    <citation type="submission" date="2018-06" db="EMBL/GenBank/DDBJ databases">
        <authorList>
            <consortium name="Pathogen Informatics"/>
            <person name="Doyle S."/>
        </authorList>
    </citation>
    <scope>NUCLEOTIDE SEQUENCE [LARGE SCALE GENOMIC DNA]</scope>
    <source>
        <strain evidence="1 2">NCTC11661</strain>
    </source>
</reference>
<gene>
    <name evidence="1" type="ORF">NCTC11661_02197</name>
</gene>
<proteinExistence type="predicted"/>
<evidence type="ECO:0000313" key="2">
    <source>
        <dbReference type="Proteomes" id="UP000255515"/>
    </source>
</evidence>
<dbReference type="Proteomes" id="UP000255515">
    <property type="component" value="Unassembled WGS sequence"/>
</dbReference>
<organism evidence="1 2">
    <name type="scientific">Bergeyella zoohelcum</name>
    <dbReference type="NCBI Taxonomy" id="1015"/>
    <lineage>
        <taxon>Bacteria</taxon>
        <taxon>Pseudomonadati</taxon>
        <taxon>Bacteroidota</taxon>
        <taxon>Flavobacteriia</taxon>
        <taxon>Flavobacteriales</taxon>
        <taxon>Weeksellaceae</taxon>
        <taxon>Bergeyella</taxon>
    </lineage>
</organism>
<dbReference type="AlphaFoldDB" id="A0A380ZZR2"/>
<accession>A0A380ZZR2</accession>
<dbReference type="EMBL" id="UFTJ01000003">
    <property type="protein sequence ID" value="SUV53050.1"/>
    <property type="molecule type" value="Genomic_DNA"/>
</dbReference>
<sequence>MVKSEIPSQNNVTADIAVFFKIGNGKKIFRNDYLY</sequence>